<feature type="region of interest" description="Disordered" evidence="1">
    <location>
        <begin position="106"/>
        <end position="157"/>
    </location>
</feature>
<dbReference type="AlphaFoldDB" id="A0AAE1AV62"/>
<gene>
    <name evidence="2" type="ORF">RRG08_033472</name>
</gene>
<proteinExistence type="predicted"/>
<dbReference type="Proteomes" id="UP001283361">
    <property type="component" value="Unassembled WGS sequence"/>
</dbReference>
<evidence type="ECO:0000313" key="3">
    <source>
        <dbReference type="Proteomes" id="UP001283361"/>
    </source>
</evidence>
<keyword evidence="3" id="KW-1185">Reference proteome</keyword>
<dbReference type="EMBL" id="JAWDGP010001166">
    <property type="protein sequence ID" value="KAK3793896.1"/>
    <property type="molecule type" value="Genomic_DNA"/>
</dbReference>
<name>A0AAE1AV62_9GAST</name>
<comment type="caution">
    <text evidence="2">The sequence shown here is derived from an EMBL/GenBank/DDBJ whole genome shotgun (WGS) entry which is preliminary data.</text>
</comment>
<protein>
    <submittedName>
        <fullName evidence="2">Uncharacterized protein</fullName>
    </submittedName>
</protein>
<evidence type="ECO:0000256" key="1">
    <source>
        <dbReference type="SAM" id="MobiDB-lite"/>
    </source>
</evidence>
<reference evidence="2" key="1">
    <citation type="journal article" date="2023" name="G3 (Bethesda)">
        <title>A reference genome for the long-term kleptoplast-retaining sea slug Elysia crispata morphotype clarki.</title>
        <authorList>
            <person name="Eastman K.E."/>
            <person name="Pendleton A.L."/>
            <person name="Shaikh M.A."/>
            <person name="Suttiyut T."/>
            <person name="Ogas R."/>
            <person name="Tomko P."/>
            <person name="Gavelis G."/>
            <person name="Widhalm J.R."/>
            <person name="Wisecaver J.H."/>
        </authorList>
    </citation>
    <scope>NUCLEOTIDE SEQUENCE</scope>
    <source>
        <strain evidence="2">ECLA1</strain>
    </source>
</reference>
<accession>A0AAE1AV62</accession>
<sequence>MRGAQWGLSRSKPVPTSQSHSCTVHGIIDTIHNLYCFPTVDLIRSTGREGFAILLDIRNVRRIQIDIHRTFQILTLAFEVMRGYLSLIILTTADCQAWDDDTRPALAGYSSAPDDRRSRSQPGTQFALGKPPRPFSSQSGTQFALGKPPRPFSSQSGTQFALGAARGKLWRHDTLKISQGLQEEKKILTLISGVNKSDLFSPTQAMHKFRVARSGPTISPGFPGCGYPPLLLSCLRRLETVPEKASIRSFLTA</sequence>
<evidence type="ECO:0000313" key="2">
    <source>
        <dbReference type="EMBL" id="KAK3793896.1"/>
    </source>
</evidence>
<organism evidence="2 3">
    <name type="scientific">Elysia crispata</name>
    <name type="common">lettuce slug</name>
    <dbReference type="NCBI Taxonomy" id="231223"/>
    <lineage>
        <taxon>Eukaryota</taxon>
        <taxon>Metazoa</taxon>
        <taxon>Spiralia</taxon>
        <taxon>Lophotrochozoa</taxon>
        <taxon>Mollusca</taxon>
        <taxon>Gastropoda</taxon>
        <taxon>Heterobranchia</taxon>
        <taxon>Euthyneura</taxon>
        <taxon>Panpulmonata</taxon>
        <taxon>Sacoglossa</taxon>
        <taxon>Placobranchoidea</taxon>
        <taxon>Plakobranchidae</taxon>
        <taxon>Elysia</taxon>
    </lineage>
</organism>